<dbReference type="Gene3D" id="3.40.50.300">
    <property type="entry name" value="P-loop containing nucleotide triphosphate hydrolases"/>
    <property type="match status" value="1"/>
</dbReference>
<dbReference type="GO" id="GO:0015807">
    <property type="term" value="P:L-amino acid transport"/>
    <property type="evidence" value="ECO:0007669"/>
    <property type="project" value="TreeGrafter"/>
</dbReference>
<evidence type="ECO:0000256" key="7">
    <source>
        <dbReference type="ARBA" id="ARBA00022970"/>
    </source>
</evidence>
<dbReference type="GO" id="GO:0015658">
    <property type="term" value="F:branched-chain amino acid transmembrane transporter activity"/>
    <property type="evidence" value="ECO:0007669"/>
    <property type="project" value="TreeGrafter"/>
</dbReference>
<keyword evidence="2" id="KW-0813">Transport</keyword>
<keyword evidence="4" id="KW-0997">Cell inner membrane</keyword>
<dbReference type="GO" id="GO:0016887">
    <property type="term" value="F:ATP hydrolysis activity"/>
    <property type="evidence" value="ECO:0007669"/>
    <property type="project" value="InterPro"/>
</dbReference>
<dbReference type="STRING" id="1777137.AWB76_07341"/>
<dbReference type="OrthoDB" id="9776369at2"/>
<dbReference type="InterPro" id="IPR003593">
    <property type="entry name" value="AAA+_ATPase"/>
</dbReference>
<dbReference type="AlphaFoldDB" id="A0A158DSS2"/>
<dbReference type="PANTHER" id="PTHR43820:SF4">
    <property type="entry name" value="HIGH-AFFINITY BRANCHED-CHAIN AMINO ACID TRANSPORT ATP-BINDING PROTEIN LIVF"/>
    <property type="match status" value="1"/>
</dbReference>
<evidence type="ECO:0000256" key="2">
    <source>
        <dbReference type="ARBA" id="ARBA00022448"/>
    </source>
</evidence>
<reference evidence="10" key="1">
    <citation type="submission" date="2016-01" db="EMBL/GenBank/DDBJ databases">
        <authorList>
            <person name="Peeters Charlotte."/>
        </authorList>
    </citation>
    <scope>NUCLEOTIDE SEQUENCE [LARGE SCALE GENOMIC DNA]</scope>
</reference>
<keyword evidence="5" id="KW-0547">Nucleotide-binding</keyword>
<evidence type="ECO:0000256" key="1">
    <source>
        <dbReference type="ARBA" id="ARBA00005417"/>
    </source>
</evidence>
<feature type="domain" description="ABC transporter" evidence="8">
    <location>
        <begin position="2"/>
        <end position="234"/>
    </location>
</feature>
<dbReference type="SUPFAM" id="SSF52540">
    <property type="entry name" value="P-loop containing nucleoside triphosphate hydrolases"/>
    <property type="match status" value="1"/>
</dbReference>
<evidence type="ECO:0000256" key="4">
    <source>
        <dbReference type="ARBA" id="ARBA00022519"/>
    </source>
</evidence>
<dbReference type="InterPro" id="IPR052156">
    <property type="entry name" value="BCAA_Transport_ATP-bd_LivF"/>
</dbReference>
<comment type="similarity">
    <text evidence="1">Belongs to the ABC transporter superfamily.</text>
</comment>
<evidence type="ECO:0000256" key="6">
    <source>
        <dbReference type="ARBA" id="ARBA00022840"/>
    </source>
</evidence>
<sequence length="234" mass="25172">MLKLHNVSAGYGKSEVLRGVSLDVQEGEIVTLVGTNGAGKTTTLKTLCGIVEARGGSITFQGQELVGKSPHEIVAMGVTMIPEGRQLFPFLSVEENLLMGAFRHAARGARRERMEEVLELFPRVRERLTQLAGSLSGGEQQMVAIARGMMSAPKLLIFDEPSLGLSPLLVEQMFEVVGTVAARGVTVLLVEQNVFHTLKLANRGYVLENGAIALSGSGAELLDNPHVRRAYLGH</sequence>
<evidence type="ECO:0000313" key="10">
    <source>
        <dbReference type="Proteomes" id="UP000054624"/>
    </source>
</evidence>
<dbReference type="GO" id="GO:0005524">
    <property type="term" value="F:ATP binding"/>
    <property type="evidence" value="ECO:0007669"/>
    <property type="project" value="UniProtKB-KW"/>
</dbReference>
<protein>
    <submittedName>
        <fullName evidence="9">ABC transporter</fullName>
    </submittedName>
</protein>
<evidence type="ECO:0000259" key="8">
    <source>
        <dbReference type="PROSITE" id="PS50893"/>
    </source>
</evidence>
<evidence type="ECO:0000313" key="9">
    <source>
        <dbReference type="EMBL" id="SAK96777.1"/>
    </source>
</evidence>
<evidence type="ECO:0000256" key="3">
    <source>
        <dbReference type="ARBA" id="ARBA00022475"/>
    </source>
</evidence>
<dbReference type="InterPro" id="IPR017871">
    <property type="entry name" value="ABC_transporter-like_CS"/>
</dbReference>
<dbReference type="PANTHER" id="PTHR43820">
    <property type="entry name" value="HIGH-AFFINITY BRANCHED-CHAIN AMINO ACID TRANSPORT ATP-BINDING PROTEIN LIVF"/>
    <property type="match status" value="1"/>
</dbReference>
<dbReference type="PROSITE" id="PS00211">
    <property type="entry name" value="ABC_TRANSPORTER_1"/>
    <property type="match status" value="1"/>
</dbReference>
<evidence type="ECO:0000256" key="5">
    <source>
        <dbReference type="ARBA" id="ARBA00022741"/>
    </source>
</evidence>
<dbReference type="PROSITE" id="PS50893">
    <property type="entry name" value="ABC_TRANSPORTER_2"/>
    <property type="match status" value="1"/>
</dbReference>
<keyword evidence="10" id="KW-1185">Reference proteome</keyword>
<keyword evidence="3" id="KW-1003">Cell membrane</keyword>
<dbReference type="Pfam" id="PF00005">
    <property type="entry name" value="ABC_tran"/>
    <property type="match status" value="1"/>
</dbReference>
<proteinExistence type="inferred from homology"/>
<gene>
    <name evidence="9" type="ORF">AWB76_07341</name>
</gene>
<keyword evidence="4" id="KW-0472">Membrane</keyword>
<organism evidence="9 10">
    <name type="scientific">Caballeronia temeraria</name>
    <dbReference type="NCBI Taxonomy" id="1777137"/>
    <lineage>
        <taxon>Bacteria</taxon>
        <taxon>Pseudomonadati</taxon>
        <taxon>Pseudomonadota</taxon>
        <taxon>Betaproteobacteria</taxon>
        <taxon>Burkholderiales</taxon>
        <taxon>Burkholderiaceae</taxon>
        <taxon>Caballeronia</taxon>
    </lineage>
</organism>
<keyword evidence="6" id="KW-0067">ATP-binding</keyword>
<keyword evidence="7" id="KW-0029">Amino-acid transport</keyword>
<dbReference type="SMART" id="SM00382">
    <property type="entry name" value="AAA"/>
    <property type="match status" value="1"/>
</dbReference>
<dbReference type="Proteomes" id="UP000054624">
    <property type="component" value="Unassembled WGS sequence"/>
</dbReference>
<dbReference type="EMBL" id="FCOI02000049">
    <property type="protein sequence ID" value="SAK96777.1"/>
    <property type="molecule type" value="Genomic_DNA"/>
</dbReference>
<accession>A0A158DSS2</accession>
<dbReference type="CDD" id="cd03224">
    <property type="entry name" value="ABC_TM1139_LivF_branched"/>
    <property type="match status" value="1"/>
</dbReference>
<dbReference type="InterPro" id="IPR003439">
    <property type="entry name" value="ABC_transporter-like_ATP-bd"/>
</dbReference>
<dbReference type="RefSeq" id="WP_061164859.1">
    <property type="nucleotide sequence ID" value="NZ_FCOI02000049.1"/>
</dbReference>
<dbReference type="InterPro" id="IPR027417">
    <property type="entry name" value="P-loop_NTPase"/>
</dbReference>
<name>A0A158DSS2_9BURK</name>